<dbReference type="EMBL" id="LAZR01019022">
    <property type="protein sequence ID" value="KKL94073.1"/>
    <property type="molecule type" value="Genomic_DNA"/>
</dbReference>
<organism evidence="1">
    <name type="scientific">marine sediment metagenome</name>
    <dbReference type="NCBI Taxonomy" id="412755"/>
    <lineage>
        <taxon>unclassified sequences</taxon>
        <taxon>metagenomes</taxon>
        <taxon>ecological metagenomes</taxon>
    </lineage>
</organism>
<accession>A0A0F9G5S6</accession>
<sequence length="70" mass="7277">AKIKDTTFGDAQFGKSPFLGEKVEEVEEDLRGVAISIVAKFSYAAQFSEQGAVAASLAPAAVMAAELEGL</sequence>
<proteinExistence type="predicted"/>
<evidence type="ECO:0000313" key="1">
    <source>
        <dbReference type="EMBL" id="KKL94073.1"/>
    </source>
</evidence>
<name>A0A0F9G5S6_9ZZZZ</name>
<gene>
    <name evidence="1" type="ORF">LCGC14_1868350</name>
</gene>
<dbReference type="AlphaFoldDB" id="A0A0F9G5S6"/>
<reference evidence="1" key="1">
    <citation type="journal article" date="2015" name="Nature">
        <title>Complex archaea that bridge the gap between prokaryotes and eukaryotes.</title>
        <authorList>
            <person name="Spang A."/>
            <person name="Saw J.H."/>
            <person name="Jorgensen S.L."/>
            <person name="Zaremba-Niedzwiedzka K."/>
            <person name="Martijn J."/>
            <person name="Lind A.E."/>
            <person name="van Eijk R."/>
            <person name="Schleper C."/>
            <person name="Guy L."/>
            <person name="Ettema T.J."/>
        </authorList>
    </citation>
    <scope>NUCLEOTIDE SEQUENCE</scope>
</reference>
<comment type="caution">
    <text evidence="1">The sequence shown here is derived from an EMBL/GenBank/DDBJ whole genome shotgun (WGS) entry which is preliminary data.</text>
</comment>
<protein>
    <submittedName>
        <fullName evidence="1">Uncharacterized protein</fullName>
    </submittedName>
</protein>
<feature type="non-terminal residue" evidence="1">
    <location>
        <position position="1"/>
    </location>
</feature>